<keyword evidence="8 11" id="KW-0718">Serine biosynthesis</keyword>
<evidence type="ECO:0000256" key="12">
    <source>
        <dbReference type="RuleBase" id="RU004505"/>
    </source>
</evidence>
<evidence type="ECO:0000256" key="11">
    <source>
        <dbReference type="HAMAP-Rule" id="MF_00160"/>
    </source>
</evidence>
<accession>A0ABT9WP25</accession>
<comment type="subcellular location">
    <subcellularLocation>
        <location evidence="11">Cytoplasm</location>
    </subcellularLocation>
</comment>
<dbReference type="NCBIfam" id="NF003764">
    <property type="entry name" value="PRK05355.1"/>
    <property type="match status" value="1"/>
</dbReference>
<comment type="similarity">
    <text evidence="3 11">Belongs to the class-V pyridoxal-phosphate-dependent aminotransferase family. SerC subfamily.</text>
</comment>
<comment type="function">
    <text evidence="1 11">Catalyzes the reversible conversion of 3-phosphohydroxypyruvate to phosphoserine and of 3-hydroxy-2-oxo-4-phosphonooxybutanoate to phosphohydroxythreonine.</text>
</comment>
<evidence type="ECO:0000256" key="6">
    <source>
        <dbReference type="ARBA" id="ARBA00022679"/>
    </source>
</evidence>
<dbReference type="PROSITE" id="PS00595">
    <property type="entry name" value="AA_TRANSFER_CLASS_5"/>
    <property type="match status" value="1"/>
</dbReference>
<dbReference type="Pfam" id="PF00266">
    <property type="entry name" value="Aminotran_5"/>
    <property type="match status" value="1"/>
</dbReference>
<comment type="subunit">
    <text evidence="11">Homodimer.</text>
</comment>
<name>A0ABT9WP25_9BACI</name>
<keyword evidence="15" id="KW-1185">Reference proteome</keyword>
<comment type="pathway">
    <text evidence="2 11 12">Amino-acid biosynthesis; L-serine biosynthesis; L-serine from 3-phospho-D-glycerate: step 2/3.</text>
</comment>
<evidence type="ECO:0000313" key="15">
    <source>
        <dbReference type="Proteomes" id="UP001223586"/>
    </source>
</evidence>
<evidence type="ECO:0000259" key="13">
    <source>
        <dbReference type="Pfam" id="PF00266"/>
    </source>
</evidence>
<comment type="catalytic activity">
    <reaction evidence="10 11 12">
        <text>O-phospho-L-serine + 2-oxoglutarate = 3-phosphooxypyruvate + L-glutamate</text>
        <dbReference type="Rhea" id="RHEA:14329"/>
        <dbReference type="ChEBI" id="CHEBI:16810"/>
        <dbReference type="ChEBI" id="CHEBI:18110"/>
        <dbReference type="ChEBI" id="CHEBI:29985"/>
        <dbReference type="ChEBI" id="CHEBI:57524"/>
        <dbReference type="EC" id="2.6.1.52"/>
    </reaction>
</comment>
<keyword evidence="6 11" id="KW-0808">Transferase</keyword>
<evidence type="ECO:0000256" key="8">
    <source>
        <dbReference type="ARBA" id="ARBA00023299"/>
    </source>
</evidence>
<dbReference type="PANTHER" id="PTHR43247">
    <property type="entry name" value="PHOSPHOSERINE AMINOTRANSFERASE"/>
    <property type="match status" value="1"/>
</dbReference>
<comment type="caution">
    <text evidence="14">The sequence shown here is derived from an EMBL/GenBank/DDBJ whole genome shotgun (WGS) entry which is preliminary data.</text>
</comment>
<sequence length="360" mass="40097">MHRVFNFSSGPSALPLPVLEKAQKELCNYQQTGISVMEMSHRSSAYQEIMDETTSLLKELMEIPYNYQILFLPGGASLQFSMVPLNLLRKSKKADYIHTGSWSKKAIAEAKKYGEIRIAASSDEQQFREVPVLNKMVFDDEADYVHITVNNTIEGTCFHQIPHTGNVPLVADMSSNILSTYCDVSAFGIIYAGAQKNLGTAGVTIVLVREDLIGNAASDCPTMLDYQTHSKHRSLYNTPPSFSIYITKLVLEWLKEMGGVSAIESLNREKARLLYTFLDESKLFTSNVARNSRSLMNIPFTTDSDDLNQKFIEEAKAAGLVTLGGHRSVGGMRASIYNAMPLEGVQELVAFMSNFEMNNR</sequence>
<evidence type="ECO:0000256" key="4">
    <source>
        <dbReference type="ARBA" id="ARBA00022576"/>
    </source>
</evidence>
<keyword evidence="11" id="KW-0963">Cytoplasm</keyword>
<organism evidence="14 15">
    <name type="scientific">Bacillus chungangensis</name>
    <dbReference type="NCBI Taxonomy" id="587633"/>
    <lineage>
        <taxon>Bacteria</taxon>
        <taxon>Bacillati</taxon>
        <taxon>Bacillota</taxon>
        <taxon>Bacilli</taxon>
        <taxon>Bacillales</taxon>
        <taxon>Bacillaceae</taxon>
        <taxon>Bacillus</taxon>
    </lineage>
</organism>
<feature type="binding site" evidence="11">
    <location>
        <position position="42"/>
    </location>
    <ligand>
        <name>L-glutamate</name>
        <dbReference type="ChEBI" id="CHEBI:29985"/>
    </ligand>
</feature>
<dbReference type="Gene3D" id="3.40.640.10">
    <property type="entry name" value="Type I PLP-dependent aspartate aminotransferase-like (Major domain)"/>
    <property type="match status" value="1"/>
</dbReference>
<dbReference type="SUPFAM" id="SSF53383">
    <property type="entry name" value="PLP-dependent transferases"/>
    <property type="match status" value="1"/>
</dbReference>
<dbReference type="RefSeq" id="WP_307227005.1">
    <property type="nucleotide sequence ID" value="NZ_JAUSTT010000004.1"/>
</dbReference>
<dbReference type="InterPro" id="IPR000192">
    <property type="entry name" value="Aminotrans_V_dom"/>
</dbReference>
<proteinExistence type="inferred from homology"/>
<dbReference type="EC" id="2.6.1.52" evidence="11"/>
<evidence type="ECO:0000256" key="2">
    <source>
        <dbReference type="ARBA" id="ARBA00005099"/>
    </source>
</evidence>
<feature type="binding site" evidence="11">
    <location>
        <position position="172"/>
    </location>
    <ligand>
        <name>pyridoxal 5'-phosphate</name>
        <dbReference type="ChEBI" id="CHEBI:597326"/>
    </ligand>
</feature>
<dbReference type="EMBL" id="JAUSTT010000004">
    <property type="protein sequence ID" value="MDQ0175033.1"/>
    <property type="molecule type" value="Genomic_DNA"/>
</dbReference>
<protein>
    <recommendedName>
        <fullName evidence="11">Phosphoserine aminotransferase</fullName>
        <ecNumber evidence="11">2.6.1.52</ecNumber>
    </recommendedName>
    <alternativeName>
        <fullName evidence="11">Phosphohydroxythreonine aminotransferase</fullName>
        <shortName evidence="11">PSAT</shortName>
    </alternativeName>
</protein>
<evidence type="ECO:0000256" key="9">
    <source>
        <dbReference type="ARBA" id="ARBA00047630"/>
    </source>
</evidence>
<dbReference type="Proteomes" id="UP001223586">
    <property type="component" value="Unassembled WGS sequence"/>
</dbReference>
<evidence type="ECO:0000256" key="7">
    <source>
        <dbReference type="ARBA" id="ARBA00022898"/>
    </source>
</evidence>
<dbReference type="PIRSF" id="PIRSF000525">
    <property type="entry name" value="SerC"/>
    <property type="match status" value="1"/>
</dbReference>
<feature type="domain" description="Aminotransferase class V" evidence="13">
    <location>
        <begin position="4"/>
        <end position="348"/>
    </location>
</feature>
<dbReference type="HAMAP" id="MF_00160">
    <property type="entry name" value="SerC_aminotrans_5"/>
    <property type="match status" value="1"/>
</dbReference>
<feature type="binding site" evidence="11">
    <location>
        <begin position="76"/>
        <end position="77"/>
    </location>
    <ligand>
        <name>pyridoxal 5'-phosphate</name>
        <dbReference type="ChEBI" id="CHEBI:597326"/>
    </ligand>
</feature>
<evidence type="ECO:0000256" key="1">
    <source>
        <dbReference type="ARBA" id="ARBA00003483"/>
    </source>
</evidence>
<evidence type="ECO:0000256" key="3">
    <source>
        <dbReference type="ARBA" id="ARBA00006904"/>
    </source>
</evidence>
<feature type="binding site" evidence="11">
    <location>
        <begin position="237"/>
        <end position="238"/>
    </location>
    <ligand>
        <name>pyridoxal 5'-phosphate</name>
        <dbReference type="ChEBI" id="CHEBI:597326"/>
    </ligand>
</feature>
<dbReference type="NCBIfam" id="TIGR01364">
    <property type="entry name" value="serC_1"/>
    <property type="match status" value="1"/>
</dbReference>
<feature type="binding site" evidence="11">
    <location>
        <position position="9"/>
    </location>
    <ligand>
        <name>L-glutamate</name>
        <dbReference type="ChEBI" id="CHEBI:29985"/>
    </ligand>
</feature>
<reference evidence="14 15" key="1">
    <citation type="submission" date="2023-07" db="EMBL/GenBank/DDBJ databases">
        <title>Genomic Encyclopedia of Type Strains, Phase IV (KMG-IV): sequencing the most valuable type-strain genomes for metagenomic binning, comparative biology and taxonomic classification.</title>
        <authorList>
            <person name="Goeker M."/>
        </authorList>
    </citation>
    <scope>NUCLEOTIDE SEQUENCE [LARGE SCALE GENOMIC DNA]</scope>
    <source>
        <strain evidence="14 15">DSM 23837</strain>
    </source>
</reference>
<dbReference type="PANTHER" id="PTHR43247:SF1">
    <property type="entry name" value="PHOSPHOSERINE AMINOTRANSFERASE"/>
    <property type="match status" value="1"/>
</dbReference>
<evidence type="ECO:0000313" key="14">
    <source>
        <dbReference type="EMBL" id="MDQ0175033.1"/>
    </source>
</evidence>
<comment type="cofactor">
    <cofactor evidence="11">
        <name>pyridoxal 5'-phosphate</name>
        <dbReference type="ChEBI" id="CHEBI:597326"/>
    </cofactor>
    <text evidence="11">Binds 1 pyridoxal phosphate per subunit.</text>
</comment>
<feature type="binding site" evidence="11">
    <location>
        <position position="152"/>
    </location>
    <ligand>
        <name>pyridoxal 5'-phosphate</name>
        <dbReference type="ChEBI" id="CHEBI:597326"/>
    </ligand>
</feature>
<gene>
    <name evidence="11" type="primary">serC</name>
    <name evidence="14" type="ORF">J2S08_000867</name>
</gene>
<dbReference type="GO" id="GO:0004648">
    <property type="term" value="F:O-phospho-L-serine:2-oxoglutarate aminotransferase activity"/>
    <property type="evidence" value="ECO:0007669"/>
    <property type="project" value="UniProtKB-EC"/>
</dbReference>
<dbReference type="InterPro" id="IPR015424">
    <property type="entry name" value="PyrdxlP-dep_Trfase"/>
</dbReference>
<dbReference type="InterPro" id="IPR015422">
    <property type="entry name" value="PyrdxlP-dep_Trfase_small"/>
</dbReference>
<feature type="modified residue" description="N6-(pyridoxal phosphate)lysine" evidence="11">
    <location>
        <position position="196"/>
    </location>
</feature>
<dbReference type="Gene3D" id="3.90.1150.10">
    <property type="entry name" value="Aspartate Aminotransferase, domain 1"/>
    <property type="match status" value="1"/>
</dbReference>
<feature type="binding site" evidence="11">
    <location>
        <position position="102"/>
    </location>
    <ligand>
        <name>pyridoxal 5'-phosphate</name>
        <dbReference type="ChEBI" id="CHEBI:597326"/>
    </ligand>
</feature>
<dbReference type="InterPro" id="IPR022278">
    <property type="entry name" value="Pser_aminoTfrase"/>
</dbReference>
<keyword evidence="4 11" id="KW-0032">Aminotransferase</keyword>
<keyword evidence="5 11" id="KW-0028">Amino-acid biosynthesis</keyword>
<comment type="catalytic activity">
    <reaction evidence="9 11">
        <text>4-(phosphooxy)-L-threonine + 2-oxoglutarate = (R)-3-hydroxy-2-oxo-4-phosphooxybutanoate + L-glutamate</text>
        <dbReference type="Rhea" id="RHEA:16573"/>
        <dbReference type="ChEBI" id="CHEBI:16810"/>
        <dbReference type="ChEBI" id="CHEBI:29985"/>
        <dbReference type="ChEBI" id="CHEBI:58452"/>
        <dbReference type="ChEBI" id="CHEBI:58538"/>
        <dbReference type="EC" id="2.6.1.52"/>
    </reaction>
</comment>
<evidence type="ECO:0000256" key="10">
    <source>
        <dbReference type="ARBA" id="ARBA00049007"/>
    </source>
</evidence>
<keyword evidence="7 11" id="KW-0663">Pyridoxal phosphate</keyword>
<evidence type="ECO:0000256" key="5">
    <source>
        <dbReference type="ARBA" id="ARBA00022605"/>
    </source>
</evidence>
<feature type="binding site" evidence="11">
    <location>
        <position position="195"/>
    </location>
    <ligand>
        <name>pyridoxal 5'-phosphate</name>
        <dbReference type="ChEBI" id="CHEBI:597326"/>
    </ligand>
</feature>
<dbReference type="InterPro" id="IPR020578">
    <property type="entry name" value="Aminotrans_V_PyrdxlP_BS"/>
</dbReference>
<dbReference type="InterPro" id="IPR015421">
    <property type="entry name" value="PyrdxlP-dep_Trfase_major"/>
</dbReference>